<evidence type="ECO:0000256" key="9">
    <source>
        <dbReference type="SAM" id="SignalP"/>
    </source>
</evidence>
<proteinExistence type="predicted"/>
<dbReference type="Pfam" id="PF07568">
    <property type="entry name" value="HisKA_2"/>
    <property type="match status" value="1"/>
</dbReference>
<dbReference type="PANTHER" id="PTHR41523:SF8">
    <property type="entry name" value="ETHYLENE RESPONSE SENSOR PROTEIN"/>
    <property type="match status" value="1"/>
</dbReference>
<dbReference type="SUPFAM" id="SSF55874">
    <property type="entry name" value="ATPase domain of HSP90 chaperone/DNA topoisomerase II/histidine kinase"/>
    <property type="match status" value="1"/>
</dbReference>
<evidence type="ECO:0000256" key="2">
    <source>
        <dbReference type="ARBA" id="ARBA00012438"/>
    </source>
</evidence>
<keyword evidence="13" id="KW-1185">Reference proteome</keyword>
<protein>
    <recommendedName>
        <fullName evidence="2">histidine kinase</fullName>
        <ecNumber evidence="2">2.7.13.3</ecNumber>
    </recommendedName>
</protein>
<dbReference type="Gene3D" id="3.30.450.20">
    <property type="entry name" value="PAS domain"/>
    <property type="match status" value="1"/>
</dbReference>
<comment type="catalytic activity">
    <reaction evidence="1">
        <text>ATP + protein L-histidine = ADP + protein N-phospho-L-histidine.</text>
        <dbReference type="EC" id="2.7.13.3"/>
    </reaction>
</comment>
<evidence type="ECO:0000256" key="8">
    <source>
        <dbReference type="SAM" id="Phobius"/>
    </source>
</evidence>
<keyword evidence="7" id="KW-0067">ATP-binding</keyword>
<dbReference type="InterPro" id="IPR003594">
    <property type="entry name" value="HATPase_dom"/>
</dbReference>
<dbReference type="GO" id="GO:0016301">
    <property type="term" value="F:kinase activity"/>
    <property type="evidence" value="ECO:0007669"/>
    <property type="project" value="UniProtKB-KW"/>
</dbReference>
<organism evidence="12 13">
    <name type="scientific">Flavobacterium arundinis</name>
    <dbReference type="NCBI Taxonomy" id="3139143"/>
    <lineage>
        <taxon>Bacteria</taxon>
        <taxon>Pseudomonadati</taxon>
        <taxon>Bacteroidota</taxon>
        <taxon>Flavobacteriia</taxon>
        <taxon>Flavobacteriales</taxon>
        <taxon>Flavobacteriaceae</taxon>
        <taxon>Flavobacterium</taxon>
    </lineage>
</organism>
<comment type="caution">
    <text evidence="12">The sequence shown here is derived from an EMBL/GenBank/DDBJ whole genome shotgun (WGS) entry which is preliminary data.</text>
</comment>
<evidence type="ECO:0000256" key="7">
    <source>
        <dbReference type="ARBA" id="ARBA00022840"/>
    </source>
</evidence>
<dbReference type="InterPro" id="IPR036890">
    <property type="entry name" value="HATPase_C_sf"/>
</dbReference>
<dbReference type="Pfam" id="PF13581">
    <property type="entry name" value="HATPase_c_2"/>
    <property type="match status" value="1"/>
</dbReference>
<keyword evidence="6 12" id="KW-0418">Kinase</keyword>
<sequence>MLYRILRLIFWHILLLCLASNAQTATQVTVPLWINDKDNPMVTTRGCVQDNDGFLWIATEMGLYRYDGLKLEKVIHPKYPNIQIERIKQITKDVRSGEVLFDTYPSRKWFSIKKGVISRFDASKGDKVVMRDNVYSHITVNKKLRKTLEDFPVPKVDIAFIKNNISFDAQQFFTVGKYLYVRYVNTIKIINTTELNDSEDLYIKKNGLFFRIGDKLFVSANGSIYELRGTTLLKNKPVTTDGRLQSFLLRSLKNDTGNDRFIHGYKDDYYLFSDGSVYVVEYVNNRLQTRFVAFTGIADINSIYHDHDRGIYFMNTITAGILMVKETGFKTLRFSDYKLDINYSVAKIDMHSLYSASGWRYDLETGYLEEDKYFKNSNRSFLMKYNSKFYRQDTTVLRNIDNSDILWDNNDGGHWAEMTGYCMHGGMLWVSTRHPDRPVMYLRNGKTEIDIFLANALKGICVTGLFSWKNKIVITTEKGVYEYSPFLQRINAVQGLESVYARRIVRNDEGSYWVCCYGQGLYLVSGGKAWHVKGRNAAITTTHAVETDRLGNMWISTNEGLLSGVKSAVIQNTLEGKAVDLYRFTTQEGLVTNEFNGGGTHPSVNDGHIIGFPNMKGFLWFHPSELKKQAFSEDIIIDRVLCEGEAIMPGKAGYTITSNAGIIEVDFAYAYYFNRDNLTIEYRLEKQGRWQKITGNNFSFARTCGGMEKLYIRIITHGTGKSVTREFDFQFESRYYETAWFWLGILLFALLAAYFFFRMGLKIHKSREEALKEKVAEKTRELRYAIEQLTASRAEISKSLIEKETLLKEIHHRVKNNLQLVISLLNIQSRRHNNSIEEFLSKGRDRIMAMVLIHQHLYQSQSIEYVSAKSYIENLTLSILKSHSGSTDITINVDAPDIEMNLETAIPMGLIVNEFVSNSMKHGFPDKNTGEITICLDTMNDKMRLKMQDNGVGFDPGTTKAKTFGLELIKIMSTQLNAKLSVNSVGHTKFVLVF</sequence>
<keyword evidence="5" id="KW-0547">Nucleotide-binding</keyword>
<feature type="domain" description="Signal transduction histidine kinase subgroup 2 dimerisation and phosphoacceptor" evidence="10">
    <location>
        <begin position="809"/>
        <end position="882"/>
    </location>
</feature>
<evidence type="ECO:0000256" key="4">
    <source>
        <dbReference type="ARBA" id="ARBA00022679"/>
    </source>
</evidence>
<evidence type="ECO:0000256" key="3">
    <source>
        <dbReference type="ARBA" id="ARBA00022553"/>
    </source>
</evidence>
<keyword evidence="8" id="KW-1133">Transmembrane helix</keyword>
<accession>A0ABU9I162</accession>
<dbReference type="EC" id="2.7.13.3" evidence="2"/>
<feature type="transmembrane region" description="Helical" evidence="8">
    <location>
        <begin position="739"/>
        <end position="757"/>
    </location>
</feature>
<keyword evidence="8" id="KW-0812">Transmembrane</keyword>
<dbReference type="InterPro" id="IPR011495">
    <property type="entry name" value="Sig_transdc_His_kin_sub2_dim/P"/>
</dbReference>
<dbReference type="InterPro" id="IPR015943">
    <property type="entry name" value="WD40/YVTN_repeat-like_dom_sf"/>
</dbReference>
<evidence type="ECO:0000313" key="13">
    <source>
        <dbReference type="Proteomes" id="UP001464555"/>
    </source>
</evidence>
<feature type="domain" description="Histidine kinase/HSP90-like ATPase" evidence="11">
    <location>
        <begin position="903"/>
        <end position="969"/>
    </location>
</feature>
<dbReference type="RefSeq" id="WP_341698457.1">
    <property type="nucleotide sequence ID" value="NZ_JBBYHR010000012.1"/>
</dbReference>
<keyword evidence="8" id="KW-0472">Membrane</keyword>
<keyword evidence="3" id="KW-0597">Phosphoprotein</keyword>
<evidence type="ECO:0000313" key="12">
    <source>
        <dbReference type="EMBL" id="MEL1246163.1"/>
    </source>
</evidence>
<evidence type="ECO:0000259" key="11">
    <source>
        <dbReference type="Pfam" id="PF13581"/>
    </source>
</evidence>
<keyword evidence="4" id="KW-0808">Transferase</keyword>
<reference evidence="12 13" key="1">
    <citation type="submission" date="2024-04" db="EMBL/GenBank/DDBJ databases">
        <title>Flavobacterium sp. DGU11 16S ribosomal RNA gene Genome sequencing and assembly.</title>
        <authorList>
            <person name="Park S."/>
        </authorList>
    </citation>
    <scope>NUCLEOTIDE SEQUENCE [LARGE SCALE GENOMIC DNA]</scope>
    <source>
        <strain evidence="12 13">DGU11</strain>
    </source>
</reference>
<keyword evidence="9" id="KW-0732">Signal</keyword>
<evidence type="ECO:0000256" key="6">
    <source>
        <dbReference type="ARBA" id="ARBA00022777"/>
    </source>
</evidence>
<evidence type="ECO:0000256" key="5">
    <source>
        <dbReference type="ARBA" id="ARBA00022741"/>
    </source>
</evidence>
<name>A0ABU9I162_9FLAO</name>
<feature type="chain" id="PRO_5046552911" description="histidine kinase" evidence="9">
    <location>
        <begin position="23"/>
        <end position="994"/>
    </location>
</feature>
<evidence type="ECO:0000259" key="10">
    <source>
        <dbReference type="Pfam" id="PF07568"/>
    </source>
</evidence>
<dbReference type="Proteomes" id="UP001464555">
    <property type="component" value="Unassembled WGS sequence"/>
</dbReference>
<dbReference type="Gene3D" id="2.130.10.10">
    <property type="entry name" value="YVTN repeat-like/Quinoprotein amine dehydrogenase"/>
    <property type="match status" value="2"/>
</dbReference>
<evidence type="ECO:0000256" key="1">
    <source>
        <dbReference type="ARBA" id="ARBA00000085"/>
    </source>
</evidence>
<dbReference type="Gene3D" id="3.30.565.10">
    <property type="entry name" value="Histidine kinase-like ATPase, C-terminal domain"/>
    <property type="match status" value="1"/>
</dbReference>
<dbReference type="EMBL" id="JBBYHR010000012">
    <property type="protein sequence ID" value="MEL1246163.1"/>
    <property type="molecule type" value="Genomic_DNA"/>
</dbReference>
<feature type="signal peptide" evidence="9">
    <location>
        <begin position="1"/>
        <end position="22"/>
    </location>
</feature>
<dbReference type="PANTHER" id="PTHR41523">
    <property type="entry name" value="TWO-COMPONENT SYSTEM SENSOR PROTEIN"/>
    <property type="match status" value="1"/>
</dbReference>
<gene>
    <name evidence="12" type="ORF">AAEO56_17955</name>
</gene>